<feature type="transmembrane region" description="Helical" evidence="8">
    <location>
        <begin position="79"/>
        <end position="97"/>
    </location>
</feature>
<evidence type="ECO:0000256" key="2">
    <source>
        <dbReference type="ARBA" id="ARBA00006772"/>
    </source>
</evidence>
<feature type="transmembrane region" description="Helical" evidence="8">
    <location>
        <begin position="216"/>
        <end position="235"/>
    </location>
</feature>
<evidence type="ECO:0000313" key="9">
    <source>
        <dbReference type="EMBL" id="CEP26305.1"/>
    </source>
</evidence>
<dbReference type="EMBL" id="LM676401">
    <property type="protein sequence ID" value="CEP26305.1"/>
    <property type="molecule type" value="Genomic_DNA"/>
</dbReference>
<evidence type="ECO:0000256" key="1">
    <source>
        <dbReference type="ARBA" id="ARBA00004141"/>
    </source>
</evidence>
<evidence type="ECO:0000256" key="5">
    <source>
        <dbReference type="ARBA" id="ARBA00022989"/>
    </source>
</evidence>
<evidence type="ECO:0000256" key="3">
    <source>
        <dbReference type="ARBA" id="ARBA00020150"/>
    </source>
</evidence>
<comment type="similarity">
    <text evidence="2">Belongs to the SLC13A/DASS transporter (TC 2.A.47) family. NADC subfamily.</text>
</comment>
<dbReference type="GO" id="GO:1905039">
    <property type="term" value="P:carboxylic acid transmembrane transport"/>
    <property type="evidence" value="ECO:0007669"/>
    <property type="project" value="UniProtKB-ARBA"/>
</dbReference>
<feature type="transmembrane region" description="Helical" evidence="8">
    <location>
        <begin position="55"/>
        <end position="73"/>
    </location>
</feature>
<keyword evidence="6 8" id="KW-0472">Membrane</keyword>
<dbReference type="NCBIfam" id="TIGR00785">
    <property type="entry name" value="dass"/>
    <property type="match status" value="1"/>
</dbReference>
<feature type="transmembrane region" description="Helical" evidence="8">
    <location>
        <begin position="319"/>
        <end position="342"/>
    </location>
</feature>
<dbReference type="AlphaFoldDB" id="A0A0B7NR37"/>
<protein>
    <recommendedName>
        <fullName evidence="3">Sodium-dependent dicarboxylate transporter SdcS</fullName>
    </recommendedName>
    <alternativeName>
        <fullName evidence="7">Na(+)/dicarboxylate symporter</fullName>
    </alternativeName>
</protein>
<feature type="transmembrane region" description="Helical" evidence="8">
    <location>
        <begin position="284"/>
        <end position="307"/>
    </location>
</feature>
<organism evidence="9">
    <name type="scientific">Propionibacterium freudenreichii subsp. freudenreichii</name>
    <dbReference type="NCBI Taxonomy" id="66712"/>
    <lineage>
        <taxon>Bacteria</taxon>
        <taxon>Bacillati</taxon>
        <taxon>Actinomycetota</taxon>
        <taxon>Actinomycetes</taxon>
        <taxon>Propionibacteriales</taxon>
        <taxon>Propionibacteriaceae</taxon>
        <taxon>Propionibacterium</taxon>
    </lineage>
</organism>
<evidence type="ECO:0000256" key="7">
    <source>
        <dbReference type="ARBA" id="ARBA00031174"/>
    </source>
</evidence>
<dbReference type="GO" id="GO:0005886">
    <property type="term" value="C:plasma membrane"/>
    <property type="evidence" value="ECO:0007669"/>
    <property type="project" value="TreeGrafter"/>
</dbReference>
<dbReference type="InterPro" id="IPR001898">
    <property type="entry name" value="SLC13A/DASS"/>
</dbReference>
<accession>A0A0B7NR37</accession>
<name>A0A0B7NR37_PROFF</name>
<keyword evidence="5 8" id="KW-1133">Transmembrane helix</keyword>
<keyword evidence="4 8" id="KW-0812">Transmembrane</keyword>
<evidence type="ECO:0000256" key="6">
    <source>
        <dbReference type="ARBA" id="ARBA00023136"/>
    </source>
</evidence>
<feature type="transmembrane region" description="Helical" evidence="8">
    <location>
        <begin position="354"/>
        <end position="372"/>
    </location>
</feature>
<evidence type="ECO:0000256" key="8">
    <source>
        <dbReference type="SAM" id="Phobius"/>
    </source>
</evidence>
<feature type="transmembrane region" description="Helical" evidence="8">
    <location>
        <begin position="262"/>
        <end position="278"/>
    </location>
</feature>
<feature type="transmembrane region" description="Helical" evidence="8">
    <location>
        <begin position="440"/>
        <end position="460"/>
    </location>
</feature>
<evidence type="ECO:0000256" key="4">
    <source>
        <dbReference type="ARBA" id="ARBA00022692"/>
    </source>
</evidence>
<comment type="subcellular location">
    <subcellularLocation>
        <location evidence="1">Membrane</location>
        <topology evidence="1">Multi-pass membrane protein</topology>
    </subcellularLocation>
</comment>
<gene>
    <name evidence="9" type="ORF">PFCIRM138_06485</name>
</gene>
<dbReference type="GO" id="GO:0008514">
    <property type="term" value="F:organic anion transmembrane transporter activity"/>
    <property type="evidence" value="ECO:0007669"/>
    <property type="project" value="UniProtKB-ARBA"/>
</dbReference>
<dbReference type="PANTHER" id="PTHR10283:SF82">
    <property type="entry name" value="SOLUTE CARRIER FAMILY 13 MEMBER 2"/>
    <property type="match status" value="1"/>
</dbReference>
<dbReference type="PANTHER" id="PTHR10283">
    <property type="entry name" value="SOLUTE CARRIER FAMILY 13 MEMBER"/>
    <property type="match status" value="1"/>
</dbReference>
<feature type="transmembrane region" description="Helical" evidence="8">
    <location>
        <begin position="169"/>
        <end position="190"/>
    </location>
</feature>
<dbReference type="Pfam" id="PF00939">
    <property type="entry name" value="Na_sulph_symp"/>
    <property type="match status" value="1"/>
</dbReference>
<sequence length="465" mass="49234">MRKNWIFLGVATLAFLLVRFAIPTTAALTPSAKGALAVAVFAIIVWVTQAVSDALSGFLIILLLVISSATNLAGSFAGFSNTSLWLIVVGFIMAAAMEKSGLSERIALSVVRLAGGSAIKIYWAIAGVMAVLTFLVPSITARTLLMLPIIMGIGQAFGAERGKSNIVKALIFIVAMSGTMMSIGVLTAHVGNPATVGLIQAATGHNVSWSEWFKVGGPPAFVLSALSVVVISLMWKPETSRVEGARDYIAGELARLGPIKKTEWYTLAVFMATLVLWATEPPMLSTIVVGIIAVILLLLPGLGVLNWKEAQEKVPWNVFMVYGAGLSMGTALTTSGAAKWLATTMFGPITQLSIPVQMIILLWFITILQVFFTGGGPKTNALTPIILAHAGAIGANQASFGLILGMNMNHQYLLPVSNMPNAVAMGTDFINTRELIRTGAVMSVLGAAFMSVMVLTYWSWLGMVG</sequence>
<reference evidence="9" key="1">
    <citation type="submission" date="2014-08" db="EMBL/GenBank/DDBJ databases">
        <authorList>
            <person name="Falentin Helene"/>
        </authorList>
    </citation>
    <scope>NUCLEOTIDE SEQUENCE</scope>
</reference>
<proteinExistence type="inferred from homology"/>